<feature type="chain" id="PRO_5016301945" evidence="1">
    <location>
        <begin position="23"/>
        <end position="367"/>
    </location>
</feature>
<gene>
    <name evidence="2" type="ORF">DFR42_102325</name>
</gene>
<name>A0A318J9T0_9BURK</name>
<dbReference type="AlphaFoldDB" id="A0A318J9T0"/>
<reference evidence="2 3" key="1">
    <citation type="submission" date="2018-05" db="EMBL/GenBank/DDBJ databases">
        <title>Genomic Encyclopedia of Type Strains, Phase IV (KMG-IV): sequencing the most valuable type-strain genomes for metagenomic binning, comparative biology and taxonomic classification.</title>
        <authorList>
            <person name="Goeker M."/>
        </authorList>
    </citation>
    <scope>NUCLEOTIDE SEQUENCE [LARGE SCALE GENOMIC DNA]</scope>
    <source>
        <strain evidence="2 3">DSM 19792</strain>
    </source>
</reference>
<dbReference type="EMBL" id="QJKB01000002">
    <property type="protein sequence ID" value="PXX45112.1"/>
    <property type="molecule type" value="Genomic_DNA"/>
</dbReference>
<evidence type="ECO:0000313" key="2">
    <source>
        <dbReference type="EMBL" id="PXX45112.1"/>
    </source>
</evidence>
<keyword evidence="3" id="KW-1185">Reference proteome</keyword>
<dbReference type="Proteomes" id="UP000247792">
    <property type="component" value="Unassembled WGS sequence"/>
</dbReference>
<organism evidence="2 3">
    <name type="scientific">Undibacterium pigrum</name>
    <dbReference type="NCBI Taxonomy" id="401470"/>
    <lineage>
        <taxon>Bacteria</taxon>
        <taxon>Pseudomonadati</taxon>
        <taxon>Pseudomonadota</taxon>
        <taxon>Betaproteobacteria</taxon>
        <taxon>Burkholderiales</taxon>
        <taxon>Oxalobacteraceae</taxon>
        <taxon>Undibacterium</taxon>
    </lineage>
</organism>
<comment type="caution">
    <text evidence="2">The sequence shown here is derived from an EMBL/GenBank/DDBJ whole genome shotgun (WGS) entry which is preliminary data.</text>
</comment>
<evidence type="ECO:0000256" key="1">
    <source>
        <dbReference type="SAM" id="SignalP"/>
    </source>
</evidence>
<protein>
    <submittedName>
        <fullName evidence="2">Uncharacterized protein</fullName>
    </submittedName>
</protein>
<feature type="signal peptide" evidence="1">
    <location>
        <begin position="1"/>
        <end position="22"/>
    </location>
</feature>
<keyword evidence="1" id="KW-0732">Signal</keyword>
<dbReference type="OrthoDB" id="9093108at2"/>
<evidence type="ECO:0000313" key="3">
    <source>
        <dbReference type="Proteomes" id="UP000247792"/>
    </source>
</evidence>
<accession>A0A318J9T0</accession>
<sequence length="367" mass="40650">MFLTRKLSYFPLVCLLVACGGGGSGSTSTGSTINNGGSAAIVSSLSEDQRQFESFYLQSNGGAYQFHWGIDQLSIDFANLLTTLTYAEAKDLIEENRFTIAQSPLNFGSQAESREHYVSGDTKKIDTRYYNAYLINGAIVYSIVAESDENPFRYSYVGNTVRMDILALDNKTIISSYQLENLRSRDLIGGLINTPAEALVAYADLAQYLVYKKSQASYLPGAKYLLASKRILTDTFMIDDCVPVLRKVTSIIPCFENSNLQDALSKGIKAYGKTYFLNEGTVSKPAGTSVWISNSPRKDIFTGNEKHYRFFAEIGGKIYPGDLQYAGQMLLGDQVYDRKADAAPYLDYSVYLNKPARDSFVAAILKR</sequence>
<proteinExistence type="predicted"/>
<dbReference type="PROSITE" id="PS51257">
    <property type="entry name" value="PROKAR_LIPOPROTEIN"/>
    <property type="match status" value="1"/>
</dbReference>